<reference evidence="1 2" key="1">
    <citation type="journal article" date="2019" name="Genome Biol. Evol.">
        <title>Insights into the evolution of the New World diploid cottons (Gossypium, subgenus Houzingenia) based on genome sequencing.</title>
        <authorList>
            <person name="Grover C.E."/>
            <person name="Arick M.A. 2nd"/>
            <person name="Thrash A."/>
            <person name="Conover J.L."/>
            <person name="Sanders W.S."/>
            <person name="Peterson D.G."/>
            <person name="Frelichowski J.E."/>
            <person name="Scheffler J.A."/>
            <person name="Scheffler B.E."/>
            <person name="Wendel J.F."/>
        </authorList>
    </citation>
    <scope>NUCLEOTIDE SEQUENCE [LARGE SCALE GENOMIC DNA]</scope>
    <source>
        <strain evidence="1">157</strain>
        <tissue evidence="1">Leaf</tissue>
    </source>
</reference>
<dbReference type="Proteomes" id="UP000593572">
    <property type="component" value="Unassembled WGS sequence"/>
</dbReference>
<organism evidence="1 2">
    <name type="scientific">Gossypium lobatum</name>
    <dbReference type="NCBI Taxonomy" id="34289"/>
    <lineage>
        <taxon>Eukaryota</taxon>
        <taxon>Viridiplantae</taxon>
        <taxon>Streptophyta</taxon>
        <taxon>Embryophyta</taxon>
        <taxon>Tracheophyta</taxon>
        <taxon>Spermatophyta</taxon>
        <taxon>Magnoliopsida</taxon>
        <taxon>eudicotyledons</taxon>
        <taxon>Gunneridae</taxon>
        <taxon>Pentapetalae</taxon>
        <taxon>rosids</taxon>
        <taxon>malvids</taxon>
        <taxon>Malvales</taxon>
        <taxon>Malvaceae</taxon>
        <taxon>Malvoideae</taxon>
        <taxon>Gossypium</taxon>
    </lineage>
</organism>
<sequence>MKAVNPHVWSSLDFNICEKMGDEACKRVKDSMPTPENSFAAQDNIALENEVYTQVFGLDNDGKCWDMDVG</sequence>
<protein>
    <submittedName>
        <fullName evidence="1">Uncharacterized protein</fullName>
    </submittedName>
</protein>
<comment type="caution">
    <text evidence="1">The sequence shown here is derived from an EMBL/GenBank/DDBJ whole genome shotgun (WGS) entry which is preliminary data.</text>
</comment>
<dbReference type="EMBL" id="JABEZX010000002">
    <property type="protein sequence ID" value="MBA0550769.1"/>
    <property type="molecule type" value="Genomic_DNA"/>
</dbReference>
<proteinExistence type="predicted"/>
<name>A0A7J8LEG2_9ROSI</name>
<dbReference type="AlphaFoldDB" id="A0A7J8LEG2"/>
<accession>A0A7J8LEG2</accession>
<evidence type="ECO:0000313" key="2">
    <source>
        <dbReference type="Proteomes" id="UP000593572"/>
    </source>
</evidence>
<keyword evidence="2" id="KW-1185">Reference proteome</keyword>
<gene>
    <name evidence="1" type="ORF">Golob_021688</name>
</gene>
<evidence type="ECO:0000313" key="1">
    <source>
        <dbReference type="EMBL" id="MBA0550769.1"/>
    </source>
</evidence>